<dbReference type="InterPro" id="IPR019109">
    <property type="entry name" value="MamF_MmsF"/>
</dbReference>
<evidence type="ECO:0000313" key="8">
    <source>
        <dbReference type="Proteomes" id="UP000292373"/>
    </source>
</evidence>
<protein>
    <submittedName>
        <fullName evidence="7">DUF4870 domain-containing protein</fullName>
    </submittedName>
</protein>
<keyword evidence="3 6" id="KW-1133">Transmembrane helix</keyword>
<evidence type="ECO:0000256" key="2">
    <source>
        <dbReference type="ARBA" id="ARBA00022692"/>
    </source>
</evidence>
<feature type="transmembrane region" description="Helical" evidence="6">
    <location>
        <begin position="93"/>
        <end position="112"/>
    </location>
</feature>
<comment type="subcellular location">
    <subcellularLocation>
        <location evidence="1">Membrane</location>
        <topology evidence="1">Multi-pass membrane protein</topology>
    </subcellularLocation>
</comment>
<evidence type="ECO:0000256" key="3">
    <source>
        <dbReference type="ARBA" id="ARBA00022989"/>
    </source>
</evidence>
<feature type="transmembrane region" description="Helical" evidence="6">
    <location>
        <begin position="118"/>
        <end position="143"/>
    </location>
</feature>
<gene>
    <name evidence="7" type="ORF">ET989_01615</name>
</gene>
<accession>A0A4Q9KHI0</accession>
<dbReference type="Proteomes" id="UP000292373">
    <property type="component" value="Unassembled WGS sequence"/>
</dbReference>
<evidence type="ECO:0000313" key="7">
    <source>
        <dbReference type="EMBL" id="TBT88795.1"/>
    </source>
</evidence>
<dbReference type="OrthoDB" id="9808930at2"/>
<name>A0A4Q9KHI0_9ACTN</name>
<keyword evidence="2 6" id="KW-0812">Transmembrane</keyword>
<organism evidence="7 8">
    <name type="scientific">Propioniciclava sinopodophylli</name>
    <dbReference type="NCBI Taxonomy" id="1837344"/>
    <lineage>
        <taxon>Bacteria</taxon>
        <taxon>Bacillati</taxon>
        <taxon>Actinomycetota</taxon>
        <taxon>Actinomycetes</taxon>
        <taxon>Propionibacteriales</taxon>
        <taxon>Propionibacteriaceae</taxon>
        <taxon>Propioniciclava</taxon>
    </lineage>
</organism>
<feature type="compositionally biased region" description="Polar residues" evidence="5">
    <location>
        <begin position="9"/>
        <end position="20"/>
    </location>
</feature>
<feature type="transmembrane region" description="Helical" evidence="6">
    <location>
        <begin position="57"/>
        <end position="81"/>
    </location>
</feature>
<evidence type="ECO:0000256" key="6">
    <source>
        <dbReference type="SAM" id="Phobius"/>
    </source>
</evidence>
<keyword evidence="8" id="KW-1185">Reference proteome</keyword>
<reference evidence="7 8" key="1">
    <citation type="submission" date="2019-01" db="EMBL/GenBank/DDBJ databases">
        <title>Lactibacter flavus gen. nov., sp. nov., a novel bacterium of the family Propionibacteriaceae isolated from raw milk and dairy products.</title>
        <authorList>
            <person name="Huptas C."/>
            <person name="Wenning M."/>
            <person name="Breitenwieser F."/>
            <person name="Doll E."/>
            <person name="Von Neubeck M."/>
            <person name="Busse H.-J."/>
            <person name="Scherer S."/>
        </authorList>
    </citation>
    <scope>NUCLEOTIDE SEQUENCE [LARGE SCALE GENOMIC DNA]</scope>
    <source>
        <strain evidence="7 8">KCTC 33808</strain>
    </source>
</reference>
<evidence type="ECO:0000256" key="4">
    <source>
        <dbReference type="ARBA" id="ARBA00023136"/>
    </source>
</evidence>
<comment type="caution">
    <text evidence="7">The sequence shown here is derived from an EMBL/GenBank/DDBJ whole genome shotgun (WGS) entry which is preliminary data.</text>
</comment>
<evidence type="ECO:0000256" key="1">
    <source>
        <dbReference type="ARBA" id="ARBA00004141"/>
    </source>
</evidence>
<proteinExistence type="predicted"/>
<sequence>MDAPPPFPQTGQPYSSGSSYQDAYNSNPYAGQPLSRNHSGGHRASGDERLWAMIAHLSAPIATIVSAGWLNIVGPLVVYLVRKDSSPFVRNASAGAFNFVLTTWLMSIIGWLLTFTVIGAVIGIPLIIAGALGSIVLGIVGAIKTWNGESYTYPWQLKVLS</sequence>
<feature type="region of interest" description="Disordered" evidence="5">
    <location>
        <begin position="1"/>
        <end position="20"/>
    </location>
</feature>
<dbReference type="EMBL" id="SDMQ01000001">
    <property type="protein sequence ID" value="TBT88795.1"/>
    <property type="molecule type" value="Genomic_DNA"/>
</dbReference>
<dbReference type="AlphaFoldDB" id="A0A4Q9KHI0"/>
<keyword evidence="4 6" id="KW-0472">Membrane</keyword>
<dbReference type="Pfam" id="PF09685">
    <property type="entry name" value="MamF_MmsF"/>
    <property type="match status" value="1"/>
</dbReference>
<evidence type="ECO:0000256" key="5">
    <source>
        <dbReference type="SAM" id="MobiDB-lite"/>
    </source>
</evidence>